<keyword evidence="2" id="KW-1185">Reference proteome</keyword>
<sequence length="498" mass="51390">MTGPQAFAPPGFALPAFVPPAFALTAGAVHVRWAGVTRRVPALAAPLGDGWVFGEQAGQTDEAIDVAALVHAPARAGRPETGDLLTGLVVYAAATAGTPSVSATVVAVHPTAWNPRRRDLVRAAARQVAADAFLVPVAVAAGLVAAPDTHDRCVVVEFDESGVTATSLGATGPGRPVVDQVARDPGLDPHHPDLAVRLRTLLDAVLRGSEPDVVAVAGEPGEPSGVGLLALFDEPLGPHVQVVPVAAAEMLEALTSAPDEAAQAPPDAGSGAPGSTVLPWLQEVRTRPPESGRSGWMPRAVAATLVAAATAAVIGGAVYLTTGHGPAHGPTETVAADDPGDEDDTGDEDSSATTGSVRSARFEIGPVHLELPDDWYVRDPGASAPGRVELLPGGGTDRRILVVHSTLAEGVDADRVAEVLTARAAERAEVIRDLDTDTTFGDRRVVAYTELPDGYSVVRWSVLVFPRLQVSVGCQYLEGEWNGIRSECEQAVHTLEAG</sequence>
<evidence type="ECO:0000313" key="2">
    <source>
        <dbReference type="Proteomes" id="UP001156484"/>
    </source>
</evidence>
<name>A0ACD4DDE2_9NOCA</name>
<accession>A0ACD4DDE2</accession>
<proteinExistence type="predicted"/>
<dbReference type="EMBL" id="CP107551">
    <property type="protein sequence ID" value="UYP17980.1"/>
    <property type="molecule type" value="Genomic_DNA"/>
</dbReference>
<dbReference type="Proteomes" id="UP001156484">
    <property type="component" value="Chromosome"/>
</dbReference>
<reference evidence="1" key="1">
    <citation type="submission" date="2022-10" db="EMBL/GenBank/DDBJ databases">
        <title>Rhodococcus ferula Z13 complete genome.</title>
        <authorList>
            <person name="Long X."/>
            <person name="Zang M."/>
        </authorList>
    </citation>
    <scope>NUCLEOTIDE SEQUENCE</scope>
    <source>
        <strain evidence="1">Z13</strain>
    </source>
</reference>
<gene>
    <name evidence="1" type="ORF">OED52_15065</name>
</gene>
<protein>
    <submittedName>
        <fullName evidence="1">Type VII secretion-associated protein</fullName>
    </submittedName>
</protein>
<evidence type="ECO:0000313" key="1">
    <source>
        <dbReference type="EMBL" id="UYP17980.1"/>
    </source>
</evidence>
<organism evidence="1 2">
    <name type="scientific">Rhodococcus sacchari</name>
    <dbReference type="NCBI Taxonomy" id="2962047"/>
    <lineage>
        <taxon>Bacteria</taxon>
        <taxon>Bacillati</taxon>
        <taxon>Actinomycetota</taxon>
        <taxon>Actinomycetes</taxon>
        <taxon>Mycobacteriales</taxon>
        <taxon>Nocardiaceae</taxon>
        <taxon>Rhodococcus</taxon>
    </lineage>
</organism>